<feature type="region of interest" description="Disordered" evidence="1">
    <location>
        <begin position="1"/>
        <end position="56"/>
    </location>
</feature>
<name>A0A2T0N6T1_9ACTN</name>
<proteinExistence type="predicted"/>
<feature type="compositionally biased region" description="Pro residues" evidence="1">
    <location>
        <begin position="13"/>
        <end position="28"/>
    </location>
</feature>
<sequence length="152" mass="15481">MPTPAVTVVSPCPHTPTCPPPACLPPSLRPSASPAPSQPTSSKPASGQKGDGAKGGYEAVAGSIDKFAGSISGAAQGVNQVKEYTPRFEGVDLAPLAGVPLVGLMFVNRFNRISDSWKDSAGILHNLLQADSGKIAMAANNYRNAERPGGGS</sequence>
<comment type="caution">
    <text evidence="2">The sequence shown here is derived from an EMBL/GenBank/DDBJ whole genome shotgun (WGS) entry which is preliminary data.</text>
</comment>
<dbReference type="EMBL" id="PVNG01000003">
    <property type="protein sequence ID" value="PRX68286.1"/>
    <property type="molecule type" value="Genomic_DNA"/>
</dbReference>
<keyword evidence="3" id="KW-1185">Reference proteome</keyword>
<evidence type="ECO:0000256" key="1">
    <source>
        <dbReference type="SAM" id="MobiDB-lite"/>
    </source>
</evidence>
<feature type="compositionally biased region" description="Low complexity" evidence="1">
    <location>
        <begin position="29"/>
        <end position="46"/>
    </location>
</feature>
<protein>
    <recommendedName>
        <fullName evidence="4">Excreted virulence factor EspC (Type VII ESX diderm)</fullName>
    </recommendedName>
</protein>
<evidence type="ECO:0000313" key="2">
    <source>
        <dbReference type="EMBL" id="PRX68286.1"/>
    </source>
</evidence>
<dbReference type="Proteomes" id="UP000238312">
    <property type="component" value="Unassembled WGS sequence"/>
</dbReference>
<evidence type="ECO:0000313" key="3">
    <source>
        <dbReference type="Proteomes" id="UP000238312"/>
    </source>
</evidence>
<reference evidence="2 3" key="1">
    <citation type="submission" date="2018-03" db="EMBL/GenBank/DDBJ databases">
        <title>Genomic Encyclopedia of Type Strains, Phase III (KMG-III): the genomes of soil and plant-associated and newly described type strains.</title>
        <authorList>
            <person name="Whitman W."/>
        </authorList>
    </citation>
    <scope>NUCLEOTIDE SEQUENCE [LARGE SCALE GENOMIC DNA]</scope>
    <source>
        <strain evidence="2 3">CGMCC 4.7104</strain>
    </source>
</reference>
<accession>A0A2T0N6T1</accession>
<dbReference type="AlphaFoldDB" id="A0A2T0N6T1"/>
<evidence type="ECO:0008006" key="4">
    <source>
        <dbReference type="Google" id="ProtNLM"/>
    </source>
</evidence>
<organism evidence="2 3">
    <name type="scientific">Nonomuraea fuscirosea</name>
    <dbReference type="NCBI Taxonomy" id="1291556"/>
    <lineage>
        <taxon>Bacteria</taxon>
        <taxon>Bacillati</taxon>
        <taxon>Actinomycetota</taxon>
        <taxon>Actinomycetes</taxon>
        <taxon>Streptosporangiales</taxon>
        <taxon>Streptosporangiaceae</taxon>
        <taxon>Nonomuraea</taxon>
    </lineage>
</organism>
<gene>
    <name evidence="2" type="ORF">B0I32_103247</name>
</gene>